<proteinExistence type="predicted"/>
<dbReference type="STRING" id="933852.A0A0C2W759"/>
<dbReference type="OrthoDB" id="3158721at2759"/>
<feature type="region of interest" description="Disordered" evidence="1">
    <location>
        <begin position="1"/>
        <end position="49"/>
    </location>
</feature>
<keyword evidence="3" id="KW-1185">Reference proteome</keyword>
<evidence type="ECO:0000313" key="2">
    <source>
        <dbReference type="EMBL" id="KIM22283.1"/>
    </source>
</evidence>
<organism evidence="2 3">
    <name type="scientific">Serendipita vermifera MAFF 305830</name>
    <dbReference type="NCBI Taxonomy" id="933852"/>
    <lineage>
        <taxon>Eukaryota</taxon>
        <taxon>Fungi</taxon>
        <taxon>Dikarya</taxon>
        <taxon>Basidiomycota</taxon>
        <taxon>Agaricomycotina</taxon>
        <taxon>Agaricomycetes</taxon>
        <taxon>Sebacinales</taxon>
        <taxon>Serendipitaceae</taxon>
        <taxon>Serendipita</taxon>
    </lineage>
</organism>
<feature type="region of interest" description="Disordered" evidence="1">
    <location>
        <begin position="552"/>
        <end position="577"/>
    </location>
</feature>
<dbReference type="EMBL" id="KN824359">
    <property type="protein sequence ID" value="KIM22283.1"/>
    <property type="molecule type" value="Genomic_DNA"/>
</dbReference>
<gene>
    <name evidence="2" type="ORF">M408DRAFT_291545</name>
</gene>
<accession>A0A0C2W759</accession>
<feature type="region of interest" description="Disordered" evidence="1">
    <location>
        <begin position="441"/>
        <end position="460"/>
    </location>
</feature>
<evidence type="ECO:0000313" key="3">
    <source>
        <dbReference type="Proteomes" id="UP000054097"/>
    </source>
</evidence>
<sequence>MADAPFLIRPPNATHQHHALTGKHNTRDGASSSRRQGRESGRGLSLGTVHGDNNIDGTLYWNQDVTSSGLVCGTSSKQVSRTVMQMVRLHLHERRDSSALIFHASSCDHLLPSSRVNIVQLAKRLSCPSVFLSPRASPAVKARYLQIPLPEQDVLPLRIAEKDISIAHILSFCTPPSDYPSRERILTSVQYIVSRMTEPFSILEFNQMVDDEQWDEHGSSFMAIRQTLLTTFIVPNGSTPTTSDRPQKLETVEPTDIVSRILRGGPVIVDLSDPILRSTGLDSTLFDMILCLYCMVNPESRKLLVLDANEYLANPLSSPSSGTNLCNTLTTLLSLHGDSPIKTLLSCSSDMAYIPQQLLSHLDYLICHEFRSPAWVEYIQKYFFAIPSSSSLNPSSNANQPFSTDNQRHASSSSLYTLEDRHAIIISPRSLLSEAQRPSLSPIVEEDGTPPHAGSGTKTGTKWGARAFRVEIGWEWPLSVEQQKIEQLQALVAQLSQISQNRDHHRESMSGSVRTDAGFKATTTTAVGGGAASDGGGVANSNAPEAMVAESVVPSTTTTANNNAHRRSRKESSTHMETTMTALKSALGYLAARRAVDLSSPPSSPKENGTTNGLLPLVLPSSRTPPPMDSKADKLGNMSGGDTTDPSTDDAEWLRKRGLDAKFTMPPRVRSLQDLGPFPAETVEALEIDNDKLSEALLEAIIRAGGERGMPISSQKVAEQYRRLTTEASTQTSLADSRLSMWNGVPALTGFSTWVETINYAQKQGILQLISNGKEDWVVMPKDSVQSRPMSVVQSPDGWYETRIDVEPPQEPVPEPHFSPKEVFTFSYPTTTFCSLYLRSQLIWPNLIL</sequence>
<dbReference type="HOGENOM" id="CLU_335918_0_0_1"/>
<dbReference type="AlphaFoldDB" id="A0A0C2W759"/>
<reference evidence="2 3" key="1">
    <citation type="submission" date="2014-04" db="EMBL/GenBank/DDBJ databases">
        <authorList>
            <consortium name="DOE Joint Genome Institute"/>
            <person name="Kuo A."/>
            <person name="Zuccaro A."/>
            <person name="Kohler A."/>
            <person name="Nagy L.G."/>
            <person name="Floudas D."/>
            <person name="Copeland A."/>
            <person name="Barry K.W."/>
            <person name="Cichocki N."/>
            <person name="Veneault-Fourrey C."/>
            <person name="LaButti K."/>
            <person name="Lindquist E.A."/>
            <person name="Lipzen A."/>
            <person name="Lundell T."/>
            <person name="Morin E."/>
            <person name="Murat C."/>
            <person name="Sun H."/>
            <person name="Tunlid A."/>
            <person name="Henrissat B."/>
            <person name="Grigoriev I.V."/>
            <person name="Hibbett D.S."/>
            <person name="Martin F."/>
            <person name="Nordberg H.P."/>
            <person name="Cantor M.N."/>
            <person name="Hua S.X."/>
        </authorList>
    </citation>
    <scope>NUCLEOTIDE SEQUENCE [LARGE SCALE GENOMIC DNA]</scope>
    <source>
        <strain evidence="2 3">MAFF 305830</strain>
    </source>
</reference>
<feature type="region of interest" description="Disordered" evidence="1">
    <location>
        <begin position="597"/>
        <end position="651"/>
    </location>
</feature>
<evidence type="ECO:0000256" key="1">
    <source>
        <dbReference type="SAM" id="MobiDB-lite"/>
    </source>
</evidence>
<reference evidence="3" key="2">
    <citation type="submission" date="2015-01" db="EMBL/GenBank/DDBJ databases">
        <title>Evolutionary Origins and Diversification of the Mycorrhizal Mutualists.</title>
        <authorList>
            <consortium name="DOE Joint Genome Institute"/>
            <consortium name="Mycorrhizal Genomics Consortium"/>
            <person name="Kohler A."/>
            <person name="Kuo A."/>
            <person name="Nagy L.G."/>
            <person name="Floudas D."/>
            <person name="Copeland A."/>
            <person name="Barry K.W."/>
            <person name="Cichocki N."/>
            <person name="Veneault-Fourrey C."/>
            <person name="LaButti K."/>
            <person name="Lindquist E.A."/>
            <person name="Lipzen A."/>
            <person name="Lundell T."/>
            <person name="Morin E."/>
            <person name="Murat C."/>
            <person name="Riley R."/>
            <person name="Ohm R."/>
            <person name="Sun H."/>
            <person name="Tunlid A."/>
            <person name="Henrissat B."/>
            <person name="Grigoriev I.V."/>
            <person name="Hibbett D.S."/>
            <person name="Martin F."/>
        </authorList>
    </citation>
    <scope>NUCLEOTIDE SEQUENCE [LARGE SCALE GENOMIC DNA]</scope>
    <source>
        <strain evidence="3">MAFF 305830</strain>
    </source>
</reference>
<name>A0A0C2W759_SERVB</name>
<protein>
    <submittedName>
        <fullName evidence="2">Uncharacterized protein</fullName>
    </submittedName>
</protein>
<dbReference type="Proteomes" id="UP000054097">
    <property type="component" value="Unassembled WGS sequence"/>
</dbReference>